<comment type="caution">
    <text evidence="1">The sequence shown here is derived from an EMBL/GenBank/DDBJ whole genome shotgun (WGS) entry which is preliminary data.</text>
</comment>
<evidence type="ECO:0000313" key="2">
    <source>
        <dbReference type="Proteomes" id="UP000034487"/>
    </source>
</evidence>
<organism evidence="1 2">
    <name type="scientific">Berkelbacteria bacterium GW2011_GWA2_46_7</name>
    <dbReference type="NCBI Taxonomy" id="1618335"/>
    <lineage>
        <taxon>Bacteria</taxon>
        <taxon>Candidatus Berkelbacteria</taxon>
    </lineage>
</organism>
<dbReference type="Proteomes" id="UP000034487">
    <property type="component" value="Unassembled WGS sequence"/>
</dbReference>
<accession>A0A0G1SNM1</accession>
<dbReference type="AlphaFoldDB" id="A0A0G1SNM1"/>
<evidence type="ECO:0000313" key="1">
    <source>
        <dbReference type="EMBL" id="KKU43623.1"/>
    </source>
</evidence>
<proteinExistence type="predicted"/>
<reference evidence="1 2" key="1">
    <citation type="journal article" date="2015" name="Nature">
        <title>rRNA introns, odd ribosomes, and small enigmatic genomes across a large radiation of phyla.</title>
        <authorList>
            <person name="Brown C.T."/>
            <person name="Hug L.A."/>
            <person name="Thomas B.C."/>
            <person name="Sharon I."/>
            <person name="Castelle C.J."/>
            <person name="Singh A."/>
            <person name="Wilkins M.J."/>
            <person name="Williams K.H."/>
            <person name="Banfield J.F."/>
        </authorList>
    </citation>
    <scope>NUCLEOTIDE SEQUENCE [LARGE SCALE GENOMIC DNA]</scope>
</reference>
<protein>
    <submittedName>
        <fullName evidence="1">Uncharacterized protein</fullName>
    </submittedName>
</protein>
<dbReference type="EMBL" id="LCMV01000020">
    <property type="protein sequence ID" value="KKU43623.1"/>
    <property type="molecule type" value="Genomic_DNA"/>
</dbReference>
<sequence length="42" mass="4449">AAAAADGGGPPEPQSLLVSFVHKLYESFELVIDRPRPVLATE</sequence>
<name>A0A0G1SNM1_9BACT</name>
<feature type="non-terminal residue" evidence="1">
    <location>
        <position position="1"/>
    </location>
</feature>
<gene>
    <name evidence="1" type="ORF">UX60_C0020G0001</name>
</gene>